<dbReference type="EMBL" id="JAWXXT010000001">
    <property type="protein sequence ID" value="MDX5976219.1"/>
    <property type="molecule type" value="Genomic_DNA"/>
</dbReference>
<evidence type="ECO:0000313" key="2">
    <source>
        <dbReference type="EMBL" id="MDX5976219.1"/>
    </source>
</evidence>
<keyword evidence="1" id="KW-0472">Membrane</keyword>
<sequence length="110" mass="12243">MTRPTVKALRKTERWLVFARAFFDGLDRFGATVLALSFIGGLLAPLTNAMTPIAAWIGIFLGLGSILIFGYLKEISDVTLKNVRELIRKNLVIERHAADKARQDQGAERT</sequence>
<organism evidence="2 3">
    <name type="scientific">Vreelandella alkaliphila</name>
    <dbReference type="NCBI Taxonomy" id="272774"/>
    <lineage>
        <taxon>Bacteria</taxon>
        <taxon>Pseudomonadati</taxon>
        <taxon>Pseudomonadota</taxon>
        <taxon>Gammaproteobacteria</taxon>
        <taxon>Oceanospirillales</taxon>
        <taxon>Halomonadaceae</taxon>
        <taxon>Vreelandella</taxon>
    </lineage>
</organism>
<dbReference type="GeneID" id="303164124"/>
<accession>A0AAJ2RTJ9</accession>
<comment type="caution">
    <text evidence="2">The sequence shown here is derived from an EMBL/GenBank/DDBJ whole genome shotgun (WGS) entry which is preliminary data.</text>
</comment>
<keyword evidence="1" id="KW-0812">Transmembrane</keyword>
<name>A0AAJ2RTJ9_9GAMM</name>
<gene>
    <name evidence="2" type="ORF">SIL78_01445</name>
</gene>
<dbReference type="Proteomes" id="UP001276761">
    <property type="component" value="Unassembled WGS sequence"/>
</dbReference>
<dbReference type="AlphaFoldDB" id="A0AAJ2RTJ9"/>
<dbReference type="RefSeq" id="WP_198349656.1">
    <property type="nucleotide sequence ID" value="NZ_JABASV010000007.1"/>
</dbReference>
<proteinExistence type="predicted"/>
<protein>
    <submittedName>
        <fullName evidence="2">Uncharacterized protein</fullName>
    </submittedName>
</protein>
<feature type="transmembrane region" description="Helical" evidence="1">
    <location>
        <begin position="29"/>
        <end position="47"/>
    </location>
</feature>
<evidence type="ECO:0000313" key="3">
    <source>
        <dbReference type="Proteomes" id="UP001276761"/>
    </source>
</evidence>
<feature type="transmembrane region" description="Helical" evidence="1">
    <location>
        <begin position="53"/>
        <end position="72"/>
    </location>
</feature>
<reference evidence="2" key="1">
    <citation type="submission" date="2023-11" db="EMBL/GenBank/DDBJ databases">
        <title>MicrobeMod: A computational toolkit for identifying prokaryotic methylation and restriction-modification with nanopore sequencing.</title>
        <authorList>
            <person name="Crits-Christoph A."/>
            <person name="Kang S.C."/>
            <person name="Lee H."/>
            <person name="Ostrov N."/>
        </authorList>
    </citation>
    <scope>NUCLEOTIDE SEQUENCE</scope>
    <source>
        <strain evidence="2">ATCC BAA-953</strain>
    </source>
</reference>
<keyword evidence="1" id="KW-1133">Transmembrane helix</keyword>
<evidence type="ECO:0000256" key="1">
    <source>
        <dbReference type="SAM" id="Phobius"/>
    </source>
</evidence>